<feature type="transmembrane region" description="Helical" evidence="1">
    <location>
        <begin position="112"/>
        <end position="132"/>
    </location>
</feature>
<dbReference type="GO" id="GO:0022857">
    <property type="term" value="F:transmembrane transporter activity"/>
    <property type="evidence" value="ECO:0007669"/>
    <property type="project" value="InterPro"/>
</dbReference>
<dbReference type="InterPro" id="IPR036259">
    <property type="entry name" value="MFS_trans_sf"/>
</dbReference>
<dbReference type="Gene3D" id="1.20.1250.20">
    <property type="entry name" value="MFS general substrate transporter like domains"/>
    <property type="match status" value="1"/>
</dbReference>
<evidence type="ECO:0000256" key="1">
    <source>
        <dbReference type="SAM" id="Phobius"/>
    </source>
</evidence>
<feature type="transmembrane region" description="Helical" evidence="1">
    <location>
        <begin position="20"/>
        <end position="38"/>
    </location>
</feature>
<evidence type="ECO:0000313" key="3">
    <source>
        <dbReference type="EMBL" id="GAF73576.1"/>
    </source>
</evidence>
<proteinExistence type="predicted"/>
<evidence type="ECO:0000259" key="2">
    <source>
        <dbReference type="PROSITE" id="PS50850"/>
    </source>
</evidence>
<feature type="domain" description="Major facilitator superfamily (MFS) profile" evidence="2">
    <location>
        <begin position="1"/>
        <end position="137"/>
    </location>
</feature>
<sequence length="137" mass="14470">GFVVRLGTRRLPHLIGVRRMIYLGLAALAASMLMYLPVTSEWGLMLPGAMAGTAHAVLFPAVTAQGSWAFPNRYRGLGTTVMLATLDVGILVGAPLVGGIVEASKSTRLPPYPTTFVVLATGVLLTGLVYAFSGRRK</sequence>
<dbReference type="Pfam" id="PF07690">
    <property type="entry name" value="MFS_1"/>
    <property type="match status" value="1"/>
</dbReference>
<keyword evidence="1" id="KW-1133">Transmembrane helix</keyword>
<organism evidence="3">
    <name type="scientific">marine sediment metagenome</name>
    <dbReference type="NCBI Taxonomy" id="412755"/>
    <lineage>
        <taxon>unclassified sequences</taxon>
        <taxon>metagenomes</taxon>
        <taxon>ecological metagenomes</taxon>
    </lineage>
</organism>
<dbReference type="AlphaFoldDB" id="X0SEN0"/>
<dbReference type="InterPro" id="IPR020846">
    <property type="entry name" value="MFS_dom"/>
</dbReference>
<dbReference type="EMBL" id="BARS01006780">
    <property type="protein sequence ID" value="GAF73576.1"/>
    <property type="molecule type" value="Genomic_DNA"/>
</dbReference>
<comment type="caution">
    <text evidence="3">The sequence shown here is derived from an EMBL/GenBank/DDBJ whole genome shotgun (WGS) entry which is preliminary data.</text>
</comment>
<keyword evidence="1" id="KW-0472">Membrane</keyword>
<feature type="non-terminal residue" evidence="3">
    <location>
        <position position="1"/>
    </location>
</feature>
<accession>X0SEN0</accession>
<name>X0SEN0_9ZZZZ</name>
<feature type="transmembrane region" description="Helical" evidence="1">
    <location>
        <begin position="44"/>
        <end position="64"/>
    </location>
</feature>
<keyword evidence="1" id="KW-0812">Transmembrane</keyword>
<protein>
    <recommendedName>
        <fullName evidence="2">Major facilitator superfamily (MFS) profile domain-containing protein</fullName>
    </recommendedName>
</protein>
<reference evidence="3" key="1">
    <citation type="journal article" date="2014" name="Front. Microbiol.">
        <title>High frequency of phylogenetically diverse reductive dehalogenase-homologous genes in deep subseafloor sedimentary metagenomes.</title>
        <authorList>
            <person name="Kawai M."/>
            <person name="Futagami T."/>
            <person name="Toyoda A."/>
            <person name="Takaki Y."/>
            <person name="Nishi S."/>
            <person name="Hori S."/>
            <person name="Arai W."/>
            <person name="Tsubouchi T."/>
            <person name="Morono Y."/>
            <person name="Uchiyama I."/>
            <person name="Ito T."/>
            <person name="Fujiyama A."/>
            <person name="Inagaki F."/>
            <person name="Takami H."/>
        </authorList>
    </citation>
    <scope>NUCLEOTIDE SEQUENCE</scope>
    <source>
        <strain evidence="3">Expedition CK06-06</strain>
    </source>
</reference>
<gene>
    <name evidence="3" type="ORF">S01H1_13149</name>
</gene>
<dbReference type="InterPro" id="IPR011701">
    <property type="entry name" value="MFS"/>
</dbReference>
<dbReference type="SUPFAM" id="SSF103473">
    <property type="entry name" value="MFS general substrate transporter"/>
    <property type="match status" value="1"/>
</dbReference>
<feature type="transmembrane region" description="Helical" evidence="1">
    <location>
        <begin position="76"/>
        <end position="100"/>
    </location>
</feature>
<dbReference type="PROSITE" id="PS50850">
    <property type="entry name" value="MFS"/>
    <property type="match status" value="1"/>
</dbReference>